<dbReference type="SUPFAM" id="SSF48256">
    <property type="entry name" value="Citrate synthase"/>
    <property type="match status" value="1"/>
</dbReference>
<protein>
    <recommendedName>
        <fullName evidence="5">Citrate synthase</fullName>
    </recommendedName>
</protein>
<reference evidence="8" key="1">
    <citation type="submission" date="2014-08" db="EMBL/GenBank/DDBJ databases">
        <authorList>
            <person name="Sharma Rahul"/>
            <person name="Thines Marco"/>
        </authorList>
    </citation>
    <scope>NUCLEOTIDE SEQUENCE</scope>
</reference>
<name>A0A0F7SS85_PHARH</name>
<dbReference type="InterPro" id="IPR002020">
    <property type="entry name" value="Citrate_synthase"/>
</dbReference>
<dbReference type="EMBL" id="LN483157">
    <property type="protein sequence ID" value="CED84321.1"/>
    <property type="molecule type" value="Genomic_DNA"/>
</dbReference>
<comment type="similarity">
    <text evidence="2 5">Belongs to the citrate synthase family.</text>
</comment>
<dbReference type="Gene3D" id="1.10.3210.10">
    <property type="entry name" value="Hypothetical protein af1432"/>
    <property type="match status" value="1"/>
</dbReference>
<sequence length="777" mass="86289">MGRLTTQLSSSDTITVIDNRTSKTIEIPITENSIPATAFKQLSIPGVSSKGREEDEESKGLRVFDPGYMNTAVIKSTITFIDGEAGILRYRGYPIEQLAEHSTFLESSYLLLYGNLPSPSQKILFEKEVQAHSYVHSDLEGFMKSFRYDAHPMAILVSAFSALGSFHSEANPSLQGQKLFTTGTPDSLRNMDKQIYRLIGKAPTLAAMAYRIRQGRPFNRPPVGLGYTESFLYQLDFLNEREYRPSPVLAKALDVLFLLHADHEVNCSTASILQVGSSGVDPYSGVAAACAALYGPLHGGANEAVIRMLLDIGSPENVPEFIEKVKSKQKVLSGFGHRVYRTSDPRSFVIRKIAEEVFEATGRDQLLEVAMALHDAALKDDYFKSRKLYPNVDFWSGLIYRAMGFPFDFFPVLFAVPRVVGWLAHWRQMMLAQGGLKIWRPRQIYVGPTLRDYVRLEDRAEESGQKHVNQASATFGLRLIESYQKDKPDQPRQVSVIPLLIFDLTIVLTHYRMSPSVTSISNNTTATPSSSLSKYTSTSPASSSSSKSSSSSLNSMTTVTTTSFDGFLDGNISDVGILLKTLSFSSQKHSFQRRKDPAQSPYINHPIGVANFIAETGETDIVVLQAAILHDVVEDTECTIDEIELHFGPEVAKVVDECSDDTTLSACARKLAQVETAGHKSKRAQQVKLGDKLHNCLSIQSAIPVGWDVERSQRYFIWSKQVVDLCASSNPKLAARLYTLFSEGTFVHRGKTYACVPRKMSDISGTKWKSYYPPVDY</sequence>
<dbReference type="InterPro" id="IPR016143">
    <property type="entry name" value="Citrate_synth-like_sm_a-sub"/>
</dbReference>
<dbReference type="GO" id="GO:0032787">
    <property type="term" value="P:monocarboxylic acid metabolic process"/>
    <property type="evidence" value="ECO:0007669"/>
    <property type="project" value="UniProtKB-ARBA"/>
</dbReference>
<dbReference type="InterPro" id="IPR036969">
    <property type="entry name" value="Citrate_synthase_sf"/>
</dbReference>
<dbReference type="InterPro" id="IPR019810">
    <property type="entry name" value="Citrate_synthase_AS"/>
</dbReference>
<evidence type="ECO:0000256" key="4">
    <source>
        <dbReference type="ARBA" id="ARBA00022679"/>
    </source>
</evidence>
<dbReference type="PANTHER" id="PTHR42871:SF1">
    <property type="entry name" value="CITRATE SYNTHASE"/>
    <property type="match status" value="1"/>
</dbReference>
<dbReference type="FunFam" id="1.10.580.10:FF:000005">
    <property type="entry name" value="Citrate synthase"/>
    <property type="match status" value="1"/>
</dbReference>
<comment type="pathway">
    <text evidence="1">Carbohydrate metabolism.</text>
</comment>
<evidence type="ECO:0000256" key="3">
    <source>
        <dbReference type="ARBA" id="ARBA00022532"/>
    </source>
</evidence>
<feature type="compositionally biased region" description="Low complexity" evidence="6">
    <location>
        <begin position="527"/>
        <end position="555"/>
    </location>
</feature>
<keyword evidence="4 5" id="KW-0808">Transferase</keyword>
<dbReference type="SMART" id="SM00471">
    <property type="entry name" value="HDc"/>
    <property type="match status" value="1"/>
</dbReference>
<dbReference type="InterPro" id="IPR016142">
    <property type="entry name" value="Citrate_synth-like_lrg_a-sub"/>
</dbReference>
<dbReference type="PRINTS" id="PR00143">
    <property type="entry name" value="CITRTSNTHASE"/>
</dbReference>
<organism evidence="8">
    <name type="scientific">Phaffia rhodozyma</name>
    <name type="common">Yeast</name>
    <name type="synonym">Xanthophyllomyces dendrorhous</name>
    <dbReference type="NCBI Taxonomy" id="264483"/>
    <lineage>
        <taxon>Eukaryota</taxon>
        <taxon>Fungi</taxon>
        <taxon>Dikarya</taxon>
        <taxon>Basidiomycota</taxon>
        <taxon>Agaricomycotina</taxon>
        <taxon>Tremellomycetes</taxon>
        <taxon>Cystofilobasidiales</taxon>
        <taxon>Mrakiaceae</taxon>
        <taxon>Phaffia</taxon>
    </lineage>
</organism>
<proteinExistence type="inferred from homology"/>
<dbReference type="Pfam" id="PF13328">
    <property type="entry name" value="HD_4"/>
    <property type="match status" value="1"/>
</dbReference>
<evidence type="ECO:0000256" key="2">
    <source>
        <dbReference type="ARBA" id="ARBA00010566"/>
    </source>
</evidence>
<dbReference type="GO" id="GO:0046912">
    <property type="term" value="F:acyltransferase activity, acyl groups converted into alkyl on transfer"/>
    <property type="evidence" value="ECO:0007669"/>
    <property type="project" value="InterPro"/>
</dbReference>
<dbReference type="GO" id="GO:0006099">
    <property type="term" value="P:tricarboxylic acid cycle"/>
    <property type="evidence" value="ECO:0007669"/>
    <property type="project" value="UniProtKB-KW"/>
</dbReference>
<dbReference type="PANTHER" id="PTHR42871">
    <property type="entry name" value="CITRATE SYNTHASE"/>
    <property type="match status" value="1"/>
</dbReference>
<feature type="domain" description="HD/PDEase" evidence="7">
    <location>
        <begin position="598"/>
        <end position="705"/>
    </location>
</feature>
<evidence type="ECO:0000313" key="8">
    <source>
        <dbReference type="EMBL" id="CED84321.1"/>
    </source>
</evidence>
<dbReference type="SUPFAM" id="SSF109604">
    <property type="entry name" value="HD-domain/PDEase-like"/>
    <property type="match status" value="1"/>
</dbReference>
<accession>A0A0F7SS85</accession>
<evidence type="ECO:0000259" key="7">
    <source>
        <dbReference type="SMART" id="SM00471"/>
    </source>
</evidence>
<dbReference type="InterPro" id="IPR003607">
    <property type="entry name" value="HD/PDEase_dom"/>
</dbReference>
<feature type="region of interest" description="Disordered" evidence="6">
    <location>
        <begin position="518"/>
        <end position="555"/>
    </location>
</feature>
<dbReference type="PROSITE" id="PS00480">
    <property type="entry name" value="CITRATE_SYNTHASE"/>
    <property type="match status" value="1"/>
</dbReference>
<evidence type="ECO:0000256" key="6">
    <source>
        <dbReference type="SAM" id="MobiDB-lite"/>
    </source>
</evidence>
<dbReference type="CDD" id="cd00077">
    <property type="entry name" value="HDc"/>
    <property type="match status" value="1"/>
</dbReference>
<keyword evidence="3" id="KW-0816">Tricarboxylic acid cycle</keyword>
<evidence type="ECO:0000256" key="5">
    <source>
        <dbReference type="RuleBase" id="RU000441"/>
    </source>
</evidence>
<dbReference type="AlphaFoldDB" id="A0A0F7SS85"/>
<dbReference type="Pfam" id="PF00285">
    <property type="entry name" value="Citrate_synt"/>
    <property type="match status" value="1"/>
</dbReference>
<dbReference type="Gene3D" id="1.10.580.10">
    <property type="entry name" value="Citrate Synthase, domain 1"/>
    <property type="match status" value="1"/>
</dbReference>
<evidence type="ECO:0000256" key="1">
    <source>
        <dbReference type="ARBA" id="ARBA00005007"/>
    </source>
</evidence>
<dbReference type="FunFam" id="1.10.230.10:FF:000002">
    <property type="entry name" value="Citrate synthase"/>
    <property type="match status" value="1"/>
</dbReference>
<dbReference type="Gene3D" id="1.10.230.10">
    <property type="entry name" value="Cytochrome P450-Terp, domain 2"/>
    <property type="match status" value="1"/>
</dbReference>